<protein>
    <submittedName>
        <fullName evidence="1">DUF4252 domain-containing protein</fullName>
    </submittedName>
</protein>
<dbReference type="Proteomes" id="UP001595191">
    <property type="component" value="Unassembled WGS sequence"/>
</dbReference>
<evidence type="ECO:0000313" key="2">
    <source>
        <dbReference type="Proteomes" id="UP001595191"/>
    </source>
</evidence>
<accession>A0ACC7LKK1</accession>
<dbReference type="EMBL" id="JBHFPV010000002">
    <property type="protein sequence ID" value="MFH6604266.1"/>
    <property type="molecule type" value="Genomic_DNA"/>
</dbReference>
<organism evidence="1 2">
    <name type="scientific">Meishania litoralis</name>
    <dbReference type="NCBI Taxonomy" id="3434685"/>
    <lineage>
        <taxon>Bacteria</taxon>
        <taxon>Pseudomonadati</taxon>
        <taxon>Bacteroidota</taxon>
        <taxon>Flavobacteriia</taxon>
        <taxon>Flavobacteriales</taxon>
        <taxon>Flavobacteriaceae</taxon>
        <taxon>Meishania</taxon>
    </lineage>
</organism>
<keyword evidence="2" id="KW-1185">Reference proteome</keyword>
<evidence type="ECO:0000313" key="1">
    <source>
        <dbReference type="EMBL" id="MFH6604266.1"/>
    </source>
</evidence>
<gene>
    <name evidence="1" type="ORF">ACEZ3G_12310</name>
</gene>
<name>A0ACC7LKK1_9FLAO</name>
<comment type="caution">
    <text evidence="1">The sequence shown here is derived from an EMBL/GenBank/DDBJ whole genome shotgun (WGS) entry which is preliminary data.</text>
</comment>
<sequence>MKKLVVILALVPIFGFSQSIFDKFADMNDVASVTINSSMIRLAGSLAALDDDDQDAQDFKDIAHSLNGIKVFITQNEDVSQDMGATVKKYLRSSSMEELMRVKDKDANIKFYIKSGSDEDHVSELLMFVSGIKDNDIGINGRKFESVLVSLTGDIDLNKIGSLTKKMDLPHELNRAGKKGD</sequence>
<proteinExistence type="predicted"/>
<reference evidence="1" key="1">
    <citation type="submission" date="2024-09" db="EMBL/GenBank/DDBJ databases">
        <authorList>
            <person name="Liu J."/>
        </authorList>
    </citation>
    <scope>NUCLEOTIDE SEQUENCE</scope>
    <source>
        <strain evidence="1">NBU2967</strain>
    </source>
</reference>